<dbReference type="PANTHER" id="PTHR10628:SF30">
    <property type="entry name" value="EXO-ALPHA-SIALIDASE"/>
    <property type="match status" value="1"/>
</dbReference>
<comment type="similarity">
    <text evidence="2">Belongs to the glycosyl hydrolase 33 family.</text>
</comment>
<dbReference type="Proteomes" id="UP000199622">
    <property type="component" value="Unassembled WGS sequence"/>
</dbReference>
<keyword evidence="4" id="KW-0732">Signal</keyword>
<evidence type="ECO:0000256" key="3">
    <source>
        <dbReference type="ARBA" id="ARBA00012733"/>
    </source>
</evidence>
<keyword evidence="7" id="KW-1185">Reference proteome</keyword>
<feature type="domain" description="Sialidase" evidence="5">
    <location>
        <begin position="62"/>
        <end position="370"/>
    </location>
</feature>
<accession>A0A1H4WWR9</accession>
<comment type="catalytic activity">
    <reaction evidence="1">
        <text>Hydrolysis of alpha-(2-&gt;3)-, alpha-(2-&gt;6)-, alpha-(2-&gt;8)- glycosidic linkages of terminal sialic acid residues in oligosaccharides, glycoproteins, glycolipids, colominic acid and synthetic substrates.</text>
        <dbReference type="EC" id="3.2.1.18"/>
    </reaction>
</comment>
<evidence type="ECO:0000313" key="6">
    <source>
        <dbReference type="EMBL" id="SEC97796.1"/>
    </source>
</evidence>
<dbReference type="CDD" id="cd15482">
    <property type="entry name" value="Sialidase_non-viral"/>
    <property type="match status" value="1"/>
</dbReference>
<evidence type="ECO:0000256" key="2">
    <source>
        <dbReference type="ARBA" id="ARBA00009348"/>
    </source>
</evidence>
<dbReference type="PROSITE" id="PS51257">
    <property type="entry name" value="PROKAR_LIPOPROTEIN"/>
    <property type="match status" value="1"/>
</dbReference>
<feature type="chain" id="PRO_5038399545" description="exo-alpha-sialidase" evidence="4">
    <location>
        <begin position="22"/>
        <end position="501"/>
    </location>
</feature>
<dbReference type="Gene3D" id="2.120.10.10">
    <property type="match status" value="1"/>
</dbReference>
<name>A0A1H4WWR9_9PSEU</name>
<evidence type="ECO:0000256" key="4">
    <source>
        <dbReference type="SAM" id="SignalP"/>
    </source>
</evidence>
<dbReference type="InterPro" id="IPR026856">
    <property type="entry name" value="Sialidase_fam"/>
</dbReference>
<dbReference type="EMBL" id="FNSO01000004">
    <property type="protein sequence ID" value="SEC97796.1"/>
    <property type="molecule type" value="Genomic_DNA"/>
</dbReference>
<evidence type="ECO:0000313" key="7">
    <source>
        <dbReference type="Proteomes" id="UP000199622"/>
    </source>
</evidence>
<reference evidence="7" key="1">
    <citation type="submission" date="2016-10" db="EMBL/GenBank/DDBJ databases">
        <authorList>
            <person name="Varghese N."/>
            <person name="Submissions S."/>
        </authorList>
    </citation>
    <scope>NUCLEOTIDE SEQUENCE [LARGE SCALE GENOMIC DNA]</scope>
    <source>
        <strain evidence="7">DSM 44544</strain>
    </source>
</reference>
<proteinExistence type="inferred from homology"/>
<organism evidence="6 7">
    <name type="scientific">Amycolatopsis tolypomycina</name>
    <dbReference type="NCBI Taxonomy" id="208445"/>
    <lineage>
        <taxon>Bacteria</taxon>
        <taxon>Bacillati</taxon>
        <taxon>Actinomycetota</taxon>
        <taxon>Actinomycetes</taxon>
        <taxon>Pseudonocardiales</taxon>
        <taxon>Pseudonocardiaceae</taxon>
        <taxon>Amycolatopsis</taxon>
    </lineage>
</organism>
<dbReference type="InterPro" id="IPR036278">
    <property type="entry name" value="Sialidase_sf"/>
</dbReference>
<dbReference type="OrthoDB" id="7294637at2"/>
<dbReference type="SUPFAM" id="SSF50939">
    <property type="entry name" value="Sialidases"/>
    <property type="match status" value="1"/>
</dbReference>
<dbReference type="GO" id="GO:0005737">
    <property type="term" value="C:cytoplasm"/>
    <property type="evidence" value="ECO:0007669"/>
    <property type="project" value="TreeGrafter"/>
</dbReference>
<gene>
    <name evidence="6" type="ORF">SAMN04489727_5839</name>
</gene>
<dbReference type="GO" id="GO:0016020">
    <property type="term" value="C:membrane"/>
    <property type="evidence" value="ECO:0007669"/>
    <property type="project" value="TreeGrafter"/>
</dbReference>
<evidence type="ECO:0000256" key="1">
    <source>
        <dbReference type="ARBA" id="ARBA00000427"/>
    </source>
</evidence>
<dbReference type="InterPro" id="IPR011040">
    <property type="entry name" value="Sialidase"/>
</dbReference>
<dbReference type="AlphaFoldDB" id="A0A1H4WWR9"/>
<dbReference type="Pfam" id="PF13088">
    <property type="entry name" value="BNR_2"/>
    <property type="match status" value="1"/>
</dbReference>
<dbReference type="GO" id="GO:0006689">
    <property type="term" value="P:ganglioside catabolic process"/>
    <property type="evidence" value="ECO:0007669"/>
    <property type="project" value="TreeGrafter"/>
</dbReference>
<dbReference type="GO" id="GO:0004308">
    <property type="term" value="F:exo-alpha-sialidase activity"/>
    <property type="evidence" value="ECO:0007669"/>
    <property type="project" value="UniProtKB-EC"/>
</dbReference>
<dbReference type="RefSeq" id="WP_091313167.1">
    <property type="nucleotide sequence ID" value="NZ_FNSO01000004.1"/>
</dbReference>
<dbReference type="GO" id="GO:0009313">
    <property type="term" value="P:oligosaccharide catabolic process"/>
    <property type="evidence" value="ECO:0007669"/>
    <property type="project" value="TreeGrafter"/>
</dbReference>
<protein>
    <recommendedName>
        <fullName evidence="3">exo-alpha-sialidase</fullName>
        <ecNumber evidence="3">3.2.1.18</ecNumber>
    </recommendedName>
</protein>
<evidence type="ECO:0000259" key="5">
    <source>
        <dbReference type="Pfam" id="PF13088"/>
    </source>
</evidence>
<sequence>MKITRLAQGLLAGLLGCAALAVPAAVGAATAQADVASTLVFNKNTEGHDCYRIPTVVKANNGDLLAFAEGRNGGASFCNDLGKIDLVMKRSTDGGKTWGALQTVIDAFGDVKGNPAPIVIPGSNRIVLLSTMQCFTNPSCGRIPRVSISEDNGKTWAAPKVLTTELGFASAPGWLATGPSHGIVLTRGAHAGRLVAGMSYTIGGKNTGSLVYSDDKGATWHRGATDTSTSDLMNPQEISVTELRDGRVYAAARNDANDDNKCLADGTHNRAFAISSDGGETFSAKFAFATDLVTPVVEGSTARMSATDTGGKYNRIVFAAPSVCDRRKELRIHSSFDEGANWTGTAGSLLVWGQDASYSDMVQLSQSSVGVLFEAGPEFHANDTIRFASVSEAALGAPACGGGYSVIDSAPLGTGGAAGTVYLSYNAANGQNCVSTMKNASAGTATATSAYLEVKGAARQTDSGSFSWFAGPVKATAADKCVKWGGSAGGQAYDSEFEHCG</sequence>
<dbReference type="EC" id="3.2.1.18" evidence="3"/>
<dbReference type="PANTHER" id="PTHR10628">
    <property type="entry name" value="SIALIDASE"/>
    <property type="match status" value="1"/>
</dbReference>
<dbReference type="STRING" id="208445.SAMN04489727_5839"/>
<feature type="signal peptide" evidence="4">
    <location>
        <begin position="1"/>
        <end position="21"/>
    </location>
</feature>